<feature type="chain" id="PRO_5047531100" evidence="2">
    <location>
        <begin position="22"/>
        <end position="222"/>
    </location>
</feature>
<keyword evidence="2" id="KW-0732">Signal</keyword>
<gene>
    <name evidence="3" type="ORF">PYV00_13685</name>
</gene>
<evidence type="ECO:0000256" key="1">
    <source>
        <dbReference type="SAM" id="MobiDB-lite"/>
    </source>
</evidence>
<evidence type="ECO:0000313" key="4">
    <source>
        <dbReference type="Proteomes" id="UP001216253"/>
    </source>
</evidence>
<dbReference type="RefSeq" id="WP_275228835.1">
    <property type="nucleotide sequence ID" value="NZ_JARESE010000044.1"/>
</dbReference>
<accession>A0ABT5WTC7</accession>
<evidence type="ECO:0000256" key="2">
    <source>
        <dbReference type="SAM" id="SignalP"/>
    </source>
</evidence>
<proteinExistence type="predicted"/>
<feature type="compositionally biased region" description="Polar residues" evidence="1">
    <location>
        <begin position="205"/>
        <end position="216"/>
    </location>
</feature>
<protein>
    <submittedName>
        <fullName evidence="3">Uncharacterized protein</fullName>
    </submittedName>
</protein>
<feature type="signal peptide" evidence="2">
    <location>
        <begin position="1"/>
        <end position="21"/>
    </location>
</feature>
<name>A0ABT5WTC7_9SPHN</name>
<feature type="compositionally biased region" description="Basic and acidic residues" evidence="1">
    <location>
        <begin position="175"/>
        <end position="194"/>
    </location>
</feature>
<dbReference type="Proteomes" id="UP001216253">
    <property type="component" value="Unassembled WGS sequence"/>
</dbReference>
<evidence type="ECO:0000313" key="3">
    <source>
        <dbReference type="EMBL" id="MDE8652753.1"/>
    </source>
</evidence>
<organism evidence="3 4">
    <name type="scientific">Novosphingobium album</name>
    <name type="common">ex Liu et al. 2023</name>
    <dbReference type="NCBI Taxonomy" id="3031130"/>
    <lineage>
        <taxon>Bacteria</taxon>
        <taxon>Pseudomonadati</taxon>
        <taxon>Pseudomonadota</taxon>
        <taxon>Alphaproteobacteria</taxon>
        <taxon>Sphingomonadales</taxon>
        <taxon>Sphingomonadaceae</taxon>
        <taxon>Novosphingobium</taxon>
    </lineage>
</organism>
<feature type="region of interest" description="Disordered" evidence="1">
    <location>
        <begin position="175"/>
        <end position="222"/>
    </location>
</feature>
<sequence length="222" mass="23463">MRNACLVLVAVGALLAGEAQARGQDAPVTNRDPDAMDVAKTPMTDLNLGQDEIPALLIEAQARPYALTGLGKCSQLTAAVEEFDTILGPDLDLPQEERERISTGRVAKWVVSSFIPFRGLIREISGANDHERKFVAAIQAGLARRGFLKGVGASRGCKYPASPATPAVIAARKIELDRMEPEKTEARSAGEASRDATPAKAASKPSGNGVTYTSKAVVQPTP</sequence>
<keyword evidence="4" id="KW-1185">Reference proteome</keyword>
<dbReference type="EMBL" id="JARESE010000044">
    <property type="protein sequence ID" value="MDE8652753.1"/>
    <property type="molecule type" value="Genomic_DNA"/>
</dbReference>
<comment type="caution">
    <text evidence="3">The sequence shown here is derived from an EMBL/GenBank/DDBJ whole genome shotgun (WGS) entry which is preliminary data.</text>
</comment>
<reference evidence="3 4" key="1">
    <citation type="submission" date="2023-03" db="EMBL/GenBank/DDBJ databases">
        <title>NovoSphingobium album sp. nov. isolated from polycyclic aromatic hydrocarbons- and heavy-metal polluted soil.</title>
        <authorList>
            <person name="Liu Z."/>
            <person name="Wang K."/>
        </authorList>
    </citation>
    <scope>NUCLEOTIDE SEQUENCE [LARGE SCALE GENOMIC DNA]</scope>
    <source>
        <strain evidence="3 4">H3SJ31-1</strain>
    </source>
</reference>